<accession>A0ABQ6HBS8</accession>
<proteinExistence type="predicted"/>
<reference evidence="1 2" key="1">
    <citation type="submission" date="2023-03" db="EMBL/GenBank/DDBJ databases">
        <title>Thalassotalea loyana LMG 22536T draft genome sequence.</title>
        <authorList>
            <person name="Sawabe T."/>
        </authorList>
    </citation>
    <scope>NUCLEOTIDE SEQUENCE [LARGE SCALE GENOMIC DNA]</scope>
    <source>
        <strain evidence="1 2">LMG 22536</strain>
    </source>
</reference>
<keyword evidence="2" id="KW-1185">Reference proteome</keyword>
<dbReference type="RefSeq" id="WP_284297778.1">
    <property type="nucleotide sequence ID" value="NZ_BSSV01000003.1"/>
</dbReference>
<dbReference type="NCBIfam" id="TIGR02450">
    <property type="entry name" value="TIGR02450 family Trp-rich protein"/>
    <property type="match status" value="1"/>
</dbReference>
<dbReference type="InterPro" id="IPR012663">
    <property type="entry name" value="CHP02450_Tryp"/>
</dbReference>
<gene>
    <name evidence="1" type="ORF">tloyanaT_18100</name>
</gene>
<dbReference type="Proteomes" id="UP001157134">
    <property type="component" value="Unassembled WGS sequence"/>
</dbReference>
<name>A0ABQ6HBS8_9GAMM</name>
<sequence length="71" mass="8538">MNQINPKKLLHSKWTKQSVTNKEKHFMVTDVTYDETQKVESCVIMAVKTKNEYAIEWRTLKDSQHWKLGWK</sequence>
<dbReference type="Pfam" id="PF09493">
    <property type="entry name" value="DUF2389"/>
    <property type="match status" value="1"/>
</dbReference>
<protein>
    <recommendedName>
        <fullName evidence="3">TIGR02450 family Trp-rich protein</fullName>
    </recommendedName>
</protein>
<evidence type="ECO:0000313" key="1">
    <source>
        <dbReference type="EMBL" id="GLX85558.1"/>
    </source>
</evidence>
<evidence type="ECO:0000313" key="2">
    <source>
        <dbReference type="Proteomes" id="UP001157134"/>
    </source>
</evidence>
<comment type="caution">
    <text evidence="1">The sequence shown here is derived from an EMBL/GenBank/DDBJ whole genome shotgun (WGS) entry which is preliminary data.</text>
</comment>
<evidence type="ECO:0008006" key="3">
    <source>
        <dbReference type="Google" id="ProtNLM"/>
    </source>
</evidence>
<dbReference type="EMBL" id="BSSV01000003">
    <property type="protein sequence ID" value="GLX85558.1"/>
    <property type="molecule type" value="Genomic_DNA"/>
</dbReference>
<organism evidence="1 2">
    <name type="scientific">Thalassotalea loyana</name>
    <dbReference type="NCBI Taxonomy" id="280483"/>
    <lineage>
        <taxon>Bacteria</taxon>
        <taxon>Pseudomonadati</taxon>
        <taxon>Pseudomonadota</taxon>
        <taxon>Gammaproteobacteria</taxon>
        <taxon>Alteromonadales</taxon>
        <taxon>Colwelliaceae</taxon>
        <taxon>Thalassotalea</taxon>
    </lineage>
</organism>